<dbReference type="AlphaFoldDB" id="A0A2A4T193"/>
<gene>
    <name evidence="1" type="ORF">COB67_08565</name>
</gene>
<dbReference type="InterPro" id="IPR028082">
    <property type="entry name" value="Peripla_BP_I"/>
</dbReference>
<sequence>MGGIDVHLRYFDTARSSLSGDLSTRLKQGDIDFVVTTRNRNSSNELLAAIKNTDVALVTTTNLPFSGQPGTALTAKTFVQKFKQRFSYEPSRFAAQGYQLARRIDAVVRPLDSVANKSILRQRLKNNSAHGLEW</sequence>
<organism evidence="1 2">
    <name type="scientific">SAR324 cluster bacterium</name>
    <dbReference type="NCBI Taxonomy" id="2024889"/>
    <lineage>
        <taxon>Bacteria</taxon>
        <taxon>Deltaproteobacteria</taxon>
        <taxon>SAR324 cluster</taxon>
    </lineage>
</organism>
<dbReference type="EMBL" id="NVSR01000061">
    <property type="protein sequence ID" value="PCI27396.1"/>
    <property type="molecule type" value="Genomic_DNA"/>
</dbReference>
<dbReference type="SUPFAM" id="SSF53822">
    <property type="entry name" value="Periplasmic binding protein-like I"/>
    <property type="match status" value="1"/>
</dbReference>
<protein>
    <submittedName>
        <fullName evidence="1">Uncharacterized protein</fullName>
    </submittedName>
</protein>
<reference evidence="2" key="1">
    <citation type="submission" date="2017-08" db="EMBL/GenBank/DDBJ databases">
        <title>A dynamic microbial community with high functional redundancy inhabits the cold, oxic subseafloor aquifer.</title>
        <authorList>
            <person name="Tully B.J."/>
            <person name="Wheat C.G."/>
            <person name="Glazer B.T."/>
            <person name="Huber J.A."/>
        </authorList>
    </citation>
    <scope>NUCLEOTIDE SEQUENCE [LARGE SCALE GENOMIC DNA]</scope>
</reference>
<evidence type="ECO:0000313" key="2">
    <source>
        <dbReference type="Proteomes" id="UP000218113"/>
    </source>
</evidence>
<dbReference type="Proteomes" id="UP000218113">
    <property type="component" value="Unassembled WGS sequence"/>
</dbReference>
<name>A0A2A4T193_9DELT</name>
<dbReference type="Gene3D" id="3.40.50.2300">
    <property type="match status" value="1"/>
</dbReference>
<evidence type="ECO:0000313" key="1">
    <source>
        <dbReference type="EMBL" id="PCI27396.1"/>
    </source>
</evidence>
<proteinExistence type="predicted"/>
<accession>A0A2A4T193</accession>
<comment type="caution">
    <text evidence="1">The sequence shown here is derived from an EMBL/GenBank/DDBJ whole genome shotgun (WGS) entry which is preliminary data.</text>
</comment>